<evidence type="ECO:0000256" key="1">
    <source>
        <dbReference type="SAM" id="MobiDB-lite"/>
    </source>
</evidence>
<protein>
    <submittedName>
        <fullName evidence="3">DUF3040 domain-containing protein</fullName>
    </submittedName>
</protein>
<gene>
    <name evidence="3" type="ORF">JG540_04060</name>
</gene>
<feature type="transmembrane region" description="Helical" evidence="2">
    <location>
        <begin position="44"/>
        <end position="62"/>
    </location>
</feature>
<feature type="transmembrane region" description="Helical" evidence="2">
    <location>
        <begin position="68"/>
        <end position="89"/>
    </location>
</feature>
<feature type="region of interest" description="Disordered" evidence="1">
    <location>
        <begin position="18"/>
        <end position="40"/>
    </location>
</feature>
<dbReference type="Pfam" id="PF11239">
    <property type="entry name" value="DUF3040"/>
    <property type="match status" value="1"/>
</dbReference>
<proteinExistence type="predicted"/>
<sequence length="127" mass="14061">MALSERDERMLREMERQFSAEDPELVQTMTSSHPSRSRLSPRRVGLGVALVLLGLVSLVAGVTVRHAVLGVLLGLTGFALAVLGIQRALSHEPDPRAQHRPAGPGAGKGSFMSRQEERWERRRQTER</sequence>
<organism evidence="3 4">
    <name type="scientific">Actinomyces weissii</name>
    <dbReference type="NCBI Taxonomy" id="675090"/>
    <lineage>
        <taxon>Bacteria</taxon>
        <taxon>Bacillati</taxon>
        <taxon>Actinomycetota</taxon>
        <taxon>Actinomycetes</taxon>
        <taxon>Actinomycetales</taxon>
        <taxon>Actinomycetaceae</taxon>
        <taxon>Actinomyces</taxon>
    </lineage>
</organism>
<dbReference type="AlphaFoldDB" id="A0A7T7MBU9"/>
<accession>A0A7T7MBU9</accession>
<keyword evidence="2" id="KW-1133">Transmembrane helix</keyword>
<dbReference type="EMBL" id="CP066802">
    <property type="protein sequence ID" value="QQM68027.1"/>
    <property type="molecule type" value="Genomic_DNA"/>
</dbReference>
<dbReference type="KEGG" id="awe:JG540_04060"/>
<keyword evidence="4" id="KW-1185">Reference proteome</keyword>
<keyword evidence="2" id="KW-0472">Membrane</keyword>
<name>A0A7T7MBU9_9ACTO</name>
<dbReference type="RefSeq" id="WP_200277451.1">
    <property type="nucleotide sequence ID" value="NZ_CP066802.1"/>
</dbReference>
<evidence type="ECO:0000313" key="4">
    <source>
        <dbReference type="Proteomes" id="UP000595895"/>
    </source>
</evidence>
<evidence type="ECO:0000256" key="2">
    <source>
        <dbReference type="SAM" id="Phobius"/>
    </source>
</evidence>
<reference evidence="3 4" key="1">
    <citation type="submission" date="2020-12" db="EMBL/GenBank/DDBJ databases">
        <authorList>
            <person name="Zhou J."/>
        </authorList>
    </citation>
    <scope>NUCLEOTIDE SEQUENCE [LARGE SCALE GENOMIC DNA]</scope>
    <source>
        <strain evidence="3 4">CCUG 61299</strain>
    </source>
</reference>
<dbReference type="Proteomes" id="UP000595895">
    <property type="component" value="Chromosome"/>
</dbReference>
<feature type="compositionally biased region" description="Basic and acidic residues" evidence="1">
    <location>
        <begin position="114"/>
        <end position="127"/>
    </location>
</feature>
<keyword evidence="2" id="KW-0812">Transmembrane</keyword>
<evidence type="ECO:0000313" key="3">
    <source>
        <dbReference type="EMBL" id="QQM68027.1"/>
    </source>
</evidence>
<feature type="region of interest" description="Disordered" evidence="1">
    <location>
        <begin position="91"/>
        <end position="127"/>
    </location>
</feature>
<dbReference type="InterPro" id="IPR021401">
    <property type="entry name" value="DUF3040"/>
</dbReference>